<evidence type="ECO:0000313" key="1">
    <source>
        <dbReference type="EMBL" id="MCP2730665.1"/>
    </source>
</evidence>
<sequence length="219" mass="24025">MNRIGALRKSIPLVALFLSAGGGIPVMATLVTSVSPGNISVSSEVSLSQDREKLQLAQRVARECRQVTQSTFIYPQRSNIEPVRALQVDERVTLAEENGKGGWIAISSPISGFVQIDYLKRCGVSSGSLNTPPRNVSTSNRCRRVSYTAPEGLTIRERPDQNSRRVGGVFYDEQVTLSYPPEFKTDNDGREWARLALPTPGWVSNGYPRGGDLNLEACR</sequence>
<reference evidence="1" key="1">
    <citation type="submission" date="2022-06" db="EMBL/GenBank/DDBJ databases">
        <title>New cyanobacteria of genus Symplocastrum in benthos of Lake Baikal.</title>
        <authorList>
            <person name="Sorokovikova E."/>
            <person name="Tikhonova I."/>
            <person name="Krasnopeev A."/>
            <person name="Evseev P."/>
            <person name="Gladkikh A."/>
            <person name="Belykh O."/>
        </authorList>
    </citation>
    <scope>NUCLEOTIDE SEQUENCE</scope>
    <source>
        <strain evidence="1">BBK-W-15</strain>
    </source>
</reference>
<protein>
    <submittedName>
        <fullName evidence="1">SH3 domain-containing protein</fullName>
    </submittedName>
</protein>
<accession>A0AAE3KNM0</accession>
<name>A0AAE3KNM0_9CYAN</name>
<keyword evidence="2" id="KW-1185">Reference proteome</keyword>
<comment type="caution">
    <text evidence="1">The sequence shown here is derived from an EMBL/GenBank/DDBJ whole genome shotgun (WGS) entry which is preliminary data.</text>
</comment>
<organism evidence="1 2">
    <name type="scientific">Limnofasciculus baicalensis BBK-W-15</name>
    <dbReference type="NCBI Taxonomy" id="2699891"/>
    <lineage>
        <taxon>Bacteria</taxon>
        <taxon>Bacillati</taxon>
        <taxon>Cyanobacteriota</taxon>
        <taxon>Cyanophyceae</taxon>
        <taxon>Coleofasciculales</taxon>
        <taxon>Coleofasciculaceae</taxon>
        <taxon>Limnofasciculus</taxon>
        <taxon>Limnofasciculus baicalensis</taxon>
    </lineage>
</organism>
<dbReference type="RefSeq" id="WP_254013420.1">
    <property type="nucleotide sequence ID" value="NZ_JAMZMM010000227.1"/>
</dbReference>
<evidence type="ECO:0000313" key="2">
    <source>
        <dbReference type="Proteomes" id="UP001204953"/>
    </source>
</evidence>
<dbReference type="AlphaFoldDB" id="A0AAE3KNM0"/>
<proteinExistence type="predicted"/>
<dbReference type="Proteomes" id="UP001204953">
    <property type="component" value="Unassembled WGS sequence"/>
</dbReference>
<dbReference type="EMBL" id="JAMZMM010000227">
    <property type="protein sequence ID" value="MCP2730665.1"/>
    <property type="molecule type" value="Genomic_DNA"/>
</dbReference>
<gene>
    <name evidence="1" type="ORF">NJ959_19745</name>
</gene>